<evidence type="ECO:0000313" key="2">
    <source>
        <dbReference type="EMBL" id="CAE0441771.1"/>
    </source>
</evidence>
<dbReference type="EMBL" id="HBIN01015671">
    <property type="protein sequence ID" value="CAE0441771.1"/>
    <property type="molecule type" value="Transcribed_RNA"/>
</dbReference>
<dbReference type="PANTHER" id="PTHR31827:SF1">
    <property type="entry name" value="EMB|CAB89363.1"/>
    <property type="match status" value="1"/>
</dbReference>
<name>A0A7S3PJV9_9STRA</name>
<proteinExistence type="predicted"/>
<feature type="domain" description="WRKY19-like zinc finger" evidence="1">
    <location>
        <begin position="231"/>
        <end position="254"/>
    </location>
</feature>
<dbReference type="Pfam" id="PF24906">
    <property type="entry name" value="Zf_WRKY19"/>
    <property type="match status" value="1"/>
</dbReference>
<accession>A0A7S3PJV9</accession>
<sequence>MEIKFPVALVKNAHQNLMHAHLPYNQGFDYAINVNPASRFGLPQMKHDVFSSLSTMNYSDVLSQLLRVQGGAVNLSAVLPTKHMNATAFAKTSVRSAFKENQQPIELNIQRKLIRLKRSRNQKRRICEYELPVFSRQLRDVKSFAAEKLPPLSTNVKPLKHRELCTMNGFRIPQVHATDQTCTTYQNTAKMDFVSVNINTTPAVMHMQALKTEPAFNKEAKRSRTRKRSRKTCLRDECTKYAQGPTKFCVAHGGGRRCNFSGCTKSAAGVTKFCIGHGGGKRCHVPNCPKSAICPSPFCFAHGGGKRCKHIGCKKGARGSTDYCIGHGGGKRCNFYGCPRSGLVRGSAAKLKVGYCIEHSNRK</sequence>
<protein>
    <recommendedName>
        <fullName evidence="1">WRKY19-like zinc finger domain-containing protein</fullName>
    </recommendedName>
</protein>
<gene>
    <name evidence="2" type="ORF">ASTO00021_LOCUS11893</name>
</gene>
<dbReference type="PANTHER" id="PTHR31827">
    <property type="entry name" value="EMB|CAB89363.1"/>
    <property type="match status" value="1"/>
</dbReference>
<dbReference type="AlphaFoldDB" id="A0A7S3PJV9"/>
<reference evidence="2" key="1">
    <citation type="submission" date="2021-01" db="EMBL/GenBank/DDBJ databases">
        <authorList>
            <person name="Corre E."/>
            <person name="Pelletier E."/>
            <person name="Niang G."/>
            <person name="Scheremetjew M."/>
            <person name="Finn R."/>
            <person name="Kale V."/>
            <person name="Holt S."/>
            <person name="Cochrane G."/>
            <person name="Meng A."/>
            <person name="Brown T."/>
            <person name="Cohen L."/>
        </authorList>
    </citation>
    <scope>NUCLEOTIDE SEQUENCE</scope>
    <source>
        <strain evidence="2">GSBS06</strain>
    </source>
</reference>
<dbReference type="InterPro" id="IPR056866">
    <property type="entry name" value="Znf_WRKY19"/>
</dbReference>
<organism evidence="2">
    <name type="scientific">Aplanochytrium stocchinoi</name>
    <dbReference type="NCBI Taxonomy" id="215587"/>
    <lineage>
        <taxon>Eukaryota</taxon>
        <taxon>Sar</taxon>
        <taxon>Stramenopiles</taxon>
        <taxon>Bigyra</taxon>
        <taxon>Labyrinthulomycetes</taxon>
        <taxon>Thraustochytrida</taxon>
        <taxon>Thraustochytriidae</taxon>
        <taxon>Aplanochytrium</taxon>
    </lineage>
</organism>
<evidence type="ECO:0000259" key="1">
    <source>
        <dbReference type="Pfam" id="PF24906"/>
    </source>
</evidence>